<gene>
    <name evidence="1" type="primary">Acey_s0002.g892</name>
    <name evidence="1" type="ORF">Y032_0002g892</name>
</gene>
<dbReference type="Proteomes" id="UP000024635">
    <property type="component" value="Unassembled WGS sequence"/>
</dbReference>
<evidence type="ECO:0000313" key="1">
    <source>
        <dbReference type="EMBL" id="EYC33608.1"/>
    </source>
</evidence>
<organism evidence="1 2">
    <name type="scientific">Ancylostoma ceylanicum</name>
    <dbReference type="NCBI Taxonomy" id="53326"/>
    <lineage>
        <taxon>Eukaryota</taxon>
        <taxon>Metazoa</taxon>
        <taxon>Ecdysozoa</taxon>
        <taxon>Nematoda</taxon>
        <taxon>Chromadorea</taxon>
        <taxon>Rhabditida</taxon>
        <taxon>Rhabditina</taxon>
        <taxon>Rhabditomorpha</taxon>
        <taxon>Strongyloidea</taxon>
        <taxon>Ancylostomatidae</taxon>
        <taxon>Ancylostomatinae</taxon>
        <taxon>Ancylostoma</taxon>
    </lineage>
</organism>
<sequence>MKRIATLLLTLSDHDTLSLLVRCFTSVLQPPLSVYGTLAVVLYFKLDRDARTKQLSQHMSVLQVGHHY</sequence>
<evidence type="ECO:0000313" key="2">
    <source>
        <dbReference type="Proteomes" id="UP000024635"/>
    </source>
</evidence>
<protein>
    <submittedName>
        <fullName evidence="1">Uncharacterized protein</fullName>
    </submittedName>
</protein>
<comment type="caution">
    <text evidence="1">The sequence shown here is derived from an EMBL/GenBank/DDBJ whole genome shotgun (WGS) entry which is preliminary data.</text>
</comment>
<proteinExistence type="predicted"/>
<name>A0A016W3R1_9BILA</name>
<dbReference type="AlphaFoldDB" id="A0A016W3R1"/>
<reference evidence="2" key="1">
    <citation type="journal article" date="2015" name="Nat. Genet.">
        <title>The genome and transcriptome of the zoonotic hookworm Ancylostoma ceylanicum identify infection-specific gene families.</title>
        <authorList>
            <person name="Schwarz E.M."/>
            <person name="Hu Y."/>
            <person name="Antoshechkin I."/>
            <person name="Miller M.M."/>
            <person name="Sternberg P.W."/>
            <person name="Aroian R.V."/>
        </authorList>
    </citation>
    <scope>NUCLEOTIDE SEQUENCE</scope>
    <source>
        <strain evidence="2">HY135</strain>
    </source>
</reference>
<keyword evidence="2" id="KW-1185">Reference proteome</keyword>
<accession>A0A016W3R1</accession>
<dbReference type="EMBL" id="JARK01001338">
    <property type="protein sequence ID" value="EYC33608.1"/>
    <property type="molecule type" value="Genomic_DNA"/>
</dbReference>